<dbReference type="Proteomes" id="UP000292445">
    <property type="component" value="Unassembled WGS sequence"/>
</dbReference>
<organism evidence="3 4">
    <name type="scientific">Pigmentiphaga kullae</name>
    <dbReference type="NCBI Taxonomy" id="151784"/>
    <lineage>
        <taxon>Bacteria</taxon>
        <taxon>Pseudomonadati</taxon>
        <taxon>Pseudomonadota</taxon>
        <taxon>Betaproteobacteria</taxon>
        <taxon>Burkholderiales</taxon>
        <taxon>Alcaligenaceae</taxon>
        <taxon>Pigmentiphaga</taxon>
    </lineage>
</organism>
<keyword evidence="3" id="KW-0675">Receptor</keyword>
<sequence>MVWPFTLPRLGRILLWSSIGALSLAANGSRAQAWPTGPVSIVVPSSPGSGPDVLARSLGERLAAATQSTVIVENKPGANGVIGTAAVANAPPNGGALLLYDRLTLTVNPALLAKLPYHPKDLVGVTDVASVDLVFVCRANAPYKTWDEMLAFARGKAGALTVGTAGIGSVHHLSLELIKRHYGIAMVDVPYRGIAPAVAGLLGGELGCVITGQETVLEHIRSGRLRALAIGAAQRSPLLPDVPTLREVGAPDDLLIPTHFTLFVHAATPRNMVDRMQEKVAEALRNRALIDRFAERGLIVAPSSPDRVAQAMAREQERFTKLIRDAGIKME</sequence>
<reference evidence="3 4" key="1">
    <citation type="submission" date="2019-02" db="EMBL/GenBank/DDBJ databases">
        <title>Genomic Encyclopedia of Type Strains, Phase IV (KMG-IV): sequencing the most valuable type-strain genomes for metagenomic binning, comparative biology and taxonomic classification.</title>
        <authorList>
            <person name="Goeker M."/>
        </authorList>
    </citation>
    <scope>NUCLEOTIDE SEQUENCE [LARGE SCALE GENOMIC DNA]</scope>
    <source>
        <strain evidence="3 4">K24</strain>
    </source>
</reference>
<dbReference type="InterPro" id="IPR042100">
    <property type="entry name" value="Bug_dom1"/>
</dbReference>
<dbReference type="EMBL" id="SGXC01000001">
    <property type="protein sequence ID" value="RZS84729.1"/>
    <property type="molecule type" value="Genomic_DNA"/>
</dbReference>
<dbReference type="AlphaFoldDB" id="A0A4Q7NII8"/>
<feature type="chain" id="PRO_5021004212" evidence="2">
    <location>
        <begin position="34"/>
        <end position="331"/>
    </location>
</feature>
<keyword evidence="4" id="KW-1185">Reference proteome</keyword>
<comment type="caution">
    <text evidence="3">The sequence shown here is derived from an EMBL/GenBank/DDBJ whole genome shotgun (WGS) entry which is preliminary data.</text>
</comment>
<dbReference type="InterPro" id="IPR005064">
    <property type="entry name" value="BUG"/>
</dbReference>
<dbReference type="SUPFAM" id="SSF53850">
    <property type="entry name" value="Periplasmic binding protein-like II"/>
    <property type="match status" value="1"/>
</dbReference>
<dbReference type="Pfam" id="PF03401">
    <property type="entry name" value="TctC"/>
    <property type="match status" value="1"/>
</dbReference>
<gene>
    <name evidence="3" type="ORF">EV675_0748</name>
</gene>
<accession>A0A4Q7NII8</accession>
<dbReference type="PANTHER" id="PTHR42928:SF5">
    <property type="entry name" value="BLR1237 PROTEIN"/>
    <property type="match status" value="1"/>
</dbReference>
<proteinExistence type="inferred from homology"/>
<dbReference type="RefSeq" id="WP_130356062.1">
    <property type="nucleotide sequence ID" value="NZ_SGXC01000001.1"/>
</dbReference>
<evidence type="ECO:0000256" key="2">
    <source>
        <dbReference type="SAM" id="SignalP"/>
    </source>
</evidence>
<dbReference type="Gene3D" id="3.40.190.10">
    <property type="entry name" value="Periplasmic binding protein-like II"/>
    <property type="match status" value="1"/>
</dbReference>
<name>A0A4Q7NII8_9BURK</name>
<feature type="signal peptide" evidence="2">
    <location>
        <begin position="1"/>
        <end position="33"/>
    </location>
</feature>
<dbReference type="CDD" id="cd07012">
    <property type="entry name" value="PBP2_Bug_TTT"/>
    <property type="match status" value="1"/>
</dbReference>
<evidence type="ECO:0000313" key="4">
    <source>
        <dbReference type="Proteomes" id="UP000292445"/>
    </source>
</evidence>
<evidence type="ECO:0000313" key="3">
    <source>
        <dbReference type="EMBL" id="RZS84729.1"/>
    </source>
</evidence>
<protein>
    <submittedName>
        <fullName evidence="3">Tripartite-type tricarboxylate transporter receptor subunit TctC</fullName>
    </submittedName>
</protein>
<dbReference type="OrthoDB" id="8676191at2"/>
<evidence type="ECO:0000256" key="1">
    <source>
        <dbReference type="ARBA" id="ARBA00006987"/>
    </source>
</evidence>
<dbReference type="PIRSF" id="PIRSF017082">
    <property type="entry name" value="YflP"/>
    <property type="match status" value="1"/>
</dbReference>
<dbReference type="Gene3D" id="3.40.190.150">
    <property type="entry name" value="Bordetella uptake gene, domain 1"/>
    <property type="match status" value="1"/>
</dbReference>
<comment type="similarity">
    <text evidence="1">Belongs to the UPF0065 (bug) family.</text>
</comment>
<dbReference type="PANTHER" id="PTHR42928">
    <property type="entry name" value="TRICARBOXYLATE-BINDING PROTEIN"/>
    <property type="match status" value="1"/>
</dbReference>
<keyword evidence="2" id="KW-0732">Signal</keyword>